<dbReference type="Proteomes" id="UP001302321">
    <property type="component" value="Unassembled WGS sequence"/>
</dbReference>
<organism evidence="1 2">
    <name type="scientific">Triangularia setosa</name>
    <dbReference type="NCBI Taxonomy" id="2587417"/>
    <lineage>
        <taxon>Eukaryota</taxon>
        <taxon>Fungi</taxon>
        <taxon>Dikarya</taxon>
        <taxon>Ascomycota</taxon>
        <taxon>Pezizomycotina</taxon>
        <taxon>Sordariomycetes</taxon>
        <taxon>Sordariomycetidae</taxon>
        <taxon>Sordariales</taxon>
        <taxon>Podosporaceae</taxon>
        <taxon>Triangularia</taxon>
    </lineage>
</organism>
<sequence length="246" mass="26906">METPIYSLTITISPSSPSHSPPNFILSLPDTLSAAQINSILSSSLHPALPTGERDPEFTSPGPVLDSCSTTITSGQRPIKRLLHLNPTVDLILLANVPDNLSSPKIPLTTLFPDLSKFRRIAIPFDLVLTPESLLSIWPHHLPKLEDIYVLVDTGLHPEVLRRDDRYQPATIETFVCLEGKGYDVHGDSEDRAWVVGMGKGTGDGLVKGLNEEIYKREVWGKVEGQGRYLSPKVGLLGLVRESGGE</sequence>
<protein>
    <submittedName>
        <fullName evidence="1">Uncharacterized protein</fullName>
    </submittedName>
</protein>
<proteinExistence type="predicted"/>
<dbReference type="EMBL" id="MU866323">
    <property type="protein sequence ID" value="KAK4173721.1"/>
    <property type="molecule type" value="Genomic_DNA"/>
</dbReference>
<accession>A0AAN7A377</accession>
<evidence type="ECO:0000313" key="1">
    <source>
        <dbReference type="EMBL" id="KAK4173721.1"/>
    </source>
</evidence>
<keyword evidence="2" id="KW-1185">Reference proteome</keyword>
<evidence type="ECO:0000313" key="2">
    <source>
        <dbReference type="Proteomes" id="UP001302321"/>
    </source>
</evidence>
<reference evidence="1" key="2">
    <citation type="submission" date="2023-05" db="EMBL/GenBank/DDBJ databases">
        <authorList>
            <consortium name="Lawrence Berkeley National Laboratory"/>
            <person name="Steindorff A."/>
            <person name="Hensen N."/>
            <person name="Bonometti L."/>
            <person name="Westerberg I."/>
            <person name="Brannstrom I.O."/>
            <person name="Guillou S."/>
            <person name="Cros-Aarteil S."/>
            <person name="Calhoun S."/>
            <person name="Haridas S."/>
            <person name="Kuo A."/>
            <person name="Mondo S."/>
            <person name="Pangilinan J."/>
            <person name="Riley R."/>
            <person name="Labutti K."/>
            <person name="Andreopoulos B."/>
            <person name="Lipzen A."/>
            <person name="Chen C."/>
            <person name="Yanf M."/>
            <person name="Daum C."/>
            <person name="Ng V."/>
            <person name="Clum A."/>
            <person name="Ohm R."/>
            <person name="Martin F."/>
            <person name="Silar P."/>
            <person name="Natvig D."/>
            <person name="Lalanne C."/>
            <person name="Gautier V."/>
            <person name="Ament-Velasquez S.L."/>
            <person name="Kruys A."/>
            <person name="Hutchinson M.I."/>
            <person name="Powell A.J."/>
            <person name="Barry K."/>
            <person name="Miller A.N."/>
            <person name="Grigoriev I.V."/>
            <person name="Debuchy R."/>
            <person name="Gladieux P."/>
            <person name="Thoren M.H."/>
            <person name="Johannesson H."/>
        </authorList>
    </citation>
    <scope>NUCLEOTIDE SEQUENCE</scope>
    <source>
        <strain evidence="1">CBS 892.96</strain>
    </source>
</reference>
<dbReference type="AlphaFoldDB" id="A0AAN7A377"/>
<gene>
    <name evidence="1" type="ORF">QBC36DRAFT_293118</name>
</gene>
<name>A0AAN7A377_9PEZI</name>
<comment type="caution">
    <text evidence="1">The sequence shown here is derived from an EMBL/GenBank/DDBJ whole genome shotgun (WGS) entry which is preliminary data.</text>
</comment>
<reference evidence="1" key="1">
    <citation type="journal article" date="2023" name="Mol. Phylogenet. Evol.">
        <title>Genome-scale phylogeny and comparative genomics of the fungal order Sordariales.</title>
        <authorList>
            <person name="Hensen N."/>
            <person name="Bonometti L."/>
            <person name="Westerberg I."/>
            <person name="Brannstrom I.O."/>
            <person name="Guillou S."/>
            <person name="Cros-Aarteil S."/>
            <person name="Calhoun S."/>
            <person name="Haridas S."/>
            <person name="Kuo A."/>
            <person name="Mondo S."/>
            <person name="Pangilinan J."/>
            <person name="Riley R."/>
            <person name="LaButti K."/>
            <person name="Andreopoulos B."/>
            <person name="Lipzen A."/>
            <person name="Chen C."/>
            <person name="Yan M."/>
            <person name="Daum C."/>
            <person name="Ng V."/>
            <person name="Clum A."/>
            <person name="Steindorff A."/>
            <person name="Ohm R.A."/>
            <person name="Martin F."/>
            <person name="Silar P."/>
            <person name="Natvig D.O."/>
            <person name="Lalanne C."/>
            <person name="Gautier V."/>
            <person name="Ament-Velasquez S.L."/>
            <person name="Kruys A."/>
            <person name="Hutchinson M.I."/>
            <person name="Powell A.J."/>
            <person name="Barry K."/>
            <person name="Miller A.N."/>
            <person name="Grigoriev I.V."/>
            <person name="Debuchy R."/>
            <person name="Gladieux P."/>
            <person name="Hiltunen Thoren M."/>
            <person name="Johannesson H."/>
        </authorList>
    </citation>
    <scope>NUCLEOTIDE SEQUENCE</scope>
    <source>
        <strain evidence="1">CBS 892.96</strain>
    </source>
</reference>